<sequence length="345" mass="39827">MTQHWWKDFHDRDDRWQGLALHAAASPSAATTLEMRSGHHGRMALYLQDEPLFWATTLLDHSGVWLVFNADHKHQHNLLPPITSQDIEHLCRKAPHDREREWCRYFARRLTDTGHPLLPGQRCLLRPMLPAKHTAAHANSPVQAITDWRFQSPDSRGNLAFNWRLYGEDFPDLRQPEYVTFVDWWFGGDQLLPRYAIEPDSGRLKWWRKKCREGTLPPILVWHVAGLASFVILDGHYRLQAAIEEQIAPQFVVLSELSERVIAPTAAHEAKITQALEAQLRKNPHGKIDGINQTLIDLYDTRYHYASTHSRAVLGNGDAWARQVSTYLRHHQADALLDKILARLE</sequence>
<accession>A0A1X1DDL0</accession>
<gene>
    <name evidence="1" type="ORF">HA48_02265</name>
</gene>
<dbReference type="RefSeq" id="WP_128599593.1">
    <property type="nucleotide sequence ID" value="NZ_MLFS01000004.1"/>
</dbReference>
<protein>
    <submittedName>
        <fullName evidence="1">Uncharacterized protein</fullName>
    </submittedName>
</protein>
<reference evidence="1 2" key="1">
    <citation type="journal article" date="2017" name="Antonie Van Leeuwenhoek">
        <title>Phylogenomic resolution of the bacterial genus Pantoea and its relationship with Erwinia and Tatumella.</title>
        <authorList>
            <person name="Palmer M."/>
            <person name="Steenkamp E.T."/>
            <person name="Coetzee M.P."/>
            <person name="Chan W.Y."/>
            <person name="van Zyl E."/>
            <person name="De Maayer P."/>
            <person name="Coutinho T.A."/>
            <person name="Blom J."/>
            <person name="Smits T.H."/>
            <person name="Duffy B."/>
            <person name="Venter S.N."/>
        </authorList>
    </citation>
    <scope>NUCLEOTIDE SEQUENCE [LARGE SCALE GENOMIC DNA]</scope>
    <source>
        <strain evidence="1 2">LMG 26277</strain>
    </source>
</reference>
<dbReference type="AlphaFoldDB" id="A0A1X1DDL0"/>
<dbReference type="Proteomes" id="UP000193104">
    <property type="component" value="Unassembled WGS sequence"/>
</dbReference>
<dbReference type="OrthoDB" id="1490466at2"/>
<evidence type="ECO:0000313" key="1">
    <source>
        <dbReference type="EMBL" id="ORM74779.1"/>
    </source>
</evidence>
<comment type="caution">
    <text evidence="1">The sequence shown here is derived from an EMBL/GenBank/DDBJ whole genome shotgun (WGS) entry which is preliminary data.</text>
</comment>
<organism evidence="1 2">
    <name type="scientific">Pantoea wallisii</name>
    <dbReference type="NCBI Taxonomy" id="1076551"/>
    <lineage>
        <taxon>Bacteria</taxon>
        <taxon>Pseudomonadati</taxon>
        <taxon>Pseudomonadota</taxon>
        <taxon>Gammaproteobacteria</taxon>
        <taxon>Enterobacterales</taxon>
        <taxon>Erwiniaceae</taxon>
        <taxon>Pantoea</taxon>
    </lineage>
</organism>
<name>A0A1X1DDL0_9GAMM</name>
<proteinExistence type="predicted"/>
<dbReference type="EMBL" id="MLFS01000004">
    <property type="protein sequence ID" value="ORM74779.1"/>
    <property type="molecule type" value="Genomic_DNA"/>
</dbReference>
<evidence type="ECO:0000313" key="2">
    <source>
        <dbReference type="Proteomes" id="UP000193104"/>
    </source>
</evidence>
<keyword evidence="2" id="KW-1185">Reference proteome</keyword>